<reference evidence="1 2" key="1">
    <citation type="submission" date="2021-06" db="EMBL/GenBank/DDBJ databases">
        <authorList>
            <person name="Kallberg Y."/>
            <person name="Tangrot J."/>
            <person name="Rosling A."/>
        </authorList>
    </citation>
    <scope>NUCLEOTIDE SEQUENCE [LARGE SCALE GENOMIC DNA]</scope>
    <source>
        <strain evidence="1 2">120-4 pot B 10/14</strain>
    </source>
</reference>
<proteinExistence type="predicted"/>
<dbReference type="Proteomes" id="UP000789901">
    <property type="component" value="Unassembled WGS sequence"/>
</dbReference>
<evidence type="ECO:0000313" key="2">
    <source>
        <dbReference type="Proteomes" id="UP000789901"/>
    </source>
</evidence>
<name>A0ABN7XEV6_GIGMA</name>
<feature type="non-terminal residue" evidence="1">
    <location>
        <position position="66"/>
    </location>
</feature>
<dbReference type="EMBL" id="CAJVQB010117992">
    <property type="protein sequence ID" value="CAG8852943.1"/>
    <property type="molecule type" value="Genomic_DNA"/>
</dbReference>
<keyword evidence="2" id="KW-1185">Reference proteome</keyword>
<organism evidence="1 2">
    <name type="scientific">Gigaspora margarita</name>
    <dbReference type="NCBI Taxonomy" id="4874"/>
    <lineage>
        <taxon>Eukaryota</taxon>
        <taxon>Fungi</taxon>
        <taxon>Fungi incertae sedis</taxon>
        <taxon>Mucoromycota</taxon>
        <taxon>Glomeromycotina</taxon>
        <taxon>Glomeromycetes</taxon>
        <taxon>Diversisporales</taxon>
        <taxon>Gigasporaceae</taxon>
        <taxon>Gigaspora</taxon>
    </lineage>
</organism>
<evidence type="ECO:0000313" key="1">
    <source>
        <dbReference type="EMBL" id="CAG8852943.1"/>
    </source>
</evidence>
<accession>A0ABN7XEV6</accession>
<feature type="non-terminal residue" evidence="1">
    <location>
        <position position="1"/>
    </location>
</feature>
<sequence length="66" mass="7810">LAKNNLYLHPFSNLLLYNQNSSFLRVQHIQTNIETPPVNSLEIILPNYDFSNEVHNENFYYTRLIA</sequence>
<comment type="caution">
    <text evidence="1">The sequence shown here is derived from an EMBL/GenBank/DDBJ whole genome shotgun (WGS) entry which is preliminary data.</text>
</comment>
<gene>
    <name evidence="1" type="ORF">GMARGA_LOCUS41764</name>
</gene>
<protein>
    <submittedName>
        <fullName evidence="1">30137_t:CDS:1</fullName>
    </submittedName>
</protein>